<dbReference type="InterPro" id="IPR029058">
    <property type="entry name" value="AB_hydrolase_fold"/>
</dbReference>
<accession>A0ABR0XYG1</accession>
<reference evidence="3 4" key="1">
    <citation type="journal article" date="2021" name="Comput. Struct. Biotechnol. J.">
        <title>De novo genome assembly of the potent medicinal plant Rehmannia glutinosa using nanopore technology.</title>
        <authorList>
            <person name="Ma L."/>
            <person name="Dong C."/>
            <person name="Song C."/>
            <person name="Wang X."/>
            <person name="Zheng X."/>
            <person name="Niu Y."/>
            <person name="Chen S."/>
            <person name="Feng W."/>
        </authorList>
    </citation>
    <scope>NUCLEOTIDE SEQUENCE [LARGE SCALE GENOMIC DNA]</scope>
    <source>
        <strain evidence="3">DH-2019</strain>
    </source>
</reference>
<feature type="region of interest" description="Disordered" evidence="1">
    <location>
        <begin position="97"/>
        <end position="117"/>
    </location>
</feature>
<comment type="caution">
    <text evidence="3">The sequence shown here is derived from an EMBL/GenBank/DDBJ whole genome shotgun (WGS) entry which is preliminary data.</text>
</comment>
<proteinExistence type="predicted"/>
<dbReference type="PANTHER" id="PTHR42103">
    <property type="entry name" value="ALPHA/BETA-HYDROLASES SUPERFAMILY PROTEIN"/>
    <property type="match status" value="1"/>
</dbReference>
<sequence>MGVASGLANRGYKSVTFDMRGVGSSTGKASLTGFNEIEDVIAVCKWASLNLSAHRILLVGSSAVFGEQIQSRKLLISVNSLSVNKGLLSGAMVEPEKAVENGLRKRPPTSSNPTQNK</sequence>
<evidence type="ECO:0000313" key="4">
    <source>
        <dbReference type="Proteomes" id="UP001318860"/>
    </source>
</evidence>
<keyword evidence="4" id="KW-1185">Reference proteome</keyword>
<gene>
    <name evidence="3" type="ORF">DH2020_001103</name>
</gene>
<protein>
    <recommendedName>
        <fullName evidence="2">Xaa-Pro dipeptidyl-peptidase-like domain-containing protein</fullName>
    </recommendedName>
</protein>
<dbReference type="PANTHER" id="PTHR42103:SF2">
    <property type="entry name" value="AB HYDROLASE-1 DOMAIN-CONTAINING PROTEIN"/>
    <property type="match status" value="1"/>
</dbReference>
<evidence type="ECO:0000313" key="3">
    <source>
        <dbReference type="EMBL" id="KAK6164239.1"/>
    </source>
</evidence>
<dbReference type="Gene3D" id="3.40.50.1820">
    <property type="entry name" value="alpha/beta hydrolase"/>
    <property type="match status" value="1"/>
</dbReference>
<name>A0ABR0XYG1_REHGL</name>
<dbReference type="Pfam" id="PF02129">
    <property type="entry name" value="Peptidase_S15"/>
    <property type="match status" value="1"/>
</dbReference>
<dbReference type="SUPFAM" id="SSF53474">
    <property type="entry name" value="alpha/beta-Hydrolases"/>
    <property type="match status" value="1"/>
</dbReference>
<organism evidence="3 4">
    <name type="scientific">Rehmannia glutinosa</name>
    <name type="common">Chinese foxglove</name>
    <dbReference type="NCBI Taxonomy" id="99300"/>
    <lineage>
        <taxon>Eukaryota</taxon>
        <taxon>Viridiplantae</taxon>
        <taxon>Streptophyta</taxon>
        <taxon>Embryophyta</taxon>
        <taxon>Tracheophyta</taxon>
        <taxon>Spermatophyta</taxon>
        <taxon>Magnoliopsida</taxon>
        <taxon>eudicotyledons</taxon>
        <taxon>Gunneridae</taxon>
        <taxon>Pentapetalae</taxon>
        <taxon>asterids</taxon>
        <taxon>lamiids</taxon>
        <taxon>Lamiales</taxon>
        <taxon>Orobanchaceae</taxon>
        <taxon>Rehmannieae</taxon>
        <taxon>Rehmannia</taxon>
    </lineage>
</organism>
<feature type="domain" description="Xaa-Pro dipeptidyl-peptidase-like" evidence="2">
    <location>
        <begin position="7"/>
        <end position="48"/>
    </location>
</feature>
<feature type="compositionally biased region" description="Polar residues" evidence="1">
    <location>
        <begin position="108"/>
        <end position="117"/>
    </location>
</feature>
<evidence type="ECO:0000259" key="2">
    <source>
        <dbReference type="Pfam" id="PF02129"/>
    </source>
</evidence>
<evidence type="ECO:0000256" key="1">
    <source>
        <dbReference type="SAM" id="MobiDB-lite"/>
    </source>
</evidence>
<dbReference type="InterPro" id="IPR000383">
    <property type="entry name" value="Xaa-Pro-like_dom"/>
</dbReference>
<dbReference type="EMBL" id="JABTTQ020000001">
    <property type="protein sequence ID" value="KAK6164239.1"/>
    <property type="molecule type" value="Genomic_DNA"/>
</dbReference>
<dbReference type="Proteomes" id="UP001318860">
    <property type="component" value="Unassembled WGS sequence"/>
</dbReference>